<keyword evidence="3" id="KW-1185">Reference proteome</keyword>
<evidence type="ECO:0000313" key="3">
    <source>
        <dbReference type="Proteomes" id="UP000038010"/>
    </source>
</evidence>
<dbReference type="VEuPathDB" id="FungiDB:AB675_11323"/>
<accession>A0A0N0NM47</accession>
<proteinExistence type="predicted"/>
<dbReference type="AlphaFoldDB" id="A0A0N0NM47"/>
<gene>
    <name evidence="2" type="ORF">AB675_11323</name>
</gene>
<evidence type="ECO:0000313" key="2">
    <source>
        <dbReference type="EMBL" id="KPI40041.1"/>
    </source>
</evidence>
<comment type="caution">
    <text evidence="2">The sequence shown here is derived from an EMBL/GenBank/DDBJ whole genome shotgun (WGS) entry which is preliminary data.</text>
</comment>
<organism evidence="2 3">
    <name type="scientific">Cyphellophora attinorum</name>
    <dbReference type="NCBI Taxonomy" id="1664694"/>
    <lineage>
        <taxon>Eukaryota</taxon>
        <taxon>Fungi</taxon>
        <taxon>Dikarya</taxon>
        <taxon>Ascomycota</taxon>
        <taxon>Pezizomycotina</taxon>
        <taxon>Eurotiomycetes</taxon>
        <taxon>Chaetothyriomycetidae</taxon>
        <taxon>Chaetothyriales</taxon>
        <taxon>Cyphellophoraceae</taxon>
        <taxon>Cyphellophora</taxon>
    </lineage>
</organism>
<feature type="compositionally biased region" description="Acidic residues" evidence="1">
    <location>
        <begin position="27"/>
        <end position="37"/>
    </location>
</feature>
<name>A0A0N0NM47_9EURO</name>
<dbReference type="GeneID" id="28732038"/>
<sequence>MPEKRKSARISAIEAAPDKKKVKYNDDYDSDDDDYDELVPYSEPEPEIDPEELARQAEEAQRQAREAERLAAIAAKKAQVARNKIRALLTNLPDDEAGPMATLLDEAEAWEKPGARYSWSKLPQEIKDRIYEFTFISEDIVVPYVTNPRVKDARKVRTFKLGANFMRCSKEIHEAGKAMLLGLNMFENDTGFKDGLILDKYPQNYLMIRKVVIDCRYVGQAIARNLNRLTQLSMLVLIKSPFGYFIPDVARKAHEMARSFGRIDDRVFRAIRYRDIPKVYFIYQTGSFKATHKTSGETHEHRKAVRFRVEKWNPDEKVDPGATWVVEGMKLTVDAKKTWPGLFDKYVLMP</sequence>
<feature type="compositionally biased region" description="Basic and acidic residues" evidence="1">
    <location>
        <begin position="52"/>
        <end position="62"/>
    </location>
</feature>
<dbReference type="Proteomes" id="UP000038010">
    <property type="component" value="Unassembled WGS sequence"/>
</dbReference>
<dbReference type="RefSeq" id="XP_018000004.1">
    <property type="nucleotide sequence ID" value="XM_018140158.1"/>
</dbReference>
<feature type="region of interest" description="Disordered" evidence="1">
    <location>
        <begin position="21"/>
        <end position="62"/>
    </location>
</feature>
<dbReference type="EMBL" id="LFJN01000013">
    <property type="protein sequence ID" value="KPI40041.1"/>
    <property type="molecule type" value="Genomic_DNA"/>
</dbReference>
<protein>
    <submittedName>
        <fullName evidence="2">Uncharacterized protein</fullName>
    </submittedName>
</protein>
<evidence type="ECO:0000256" key="1">
    <source>
        <dbReference type="SAM" id="MobiDB-lite"/>
    </source>
</evidence>
<reference evidence="2 3" key="1">
    <citation type="submission" date="2015-06" db="EMBL/GenBank/DDBJ databases">
        <title>Draft genome of the ant-associated black yeast Phialophora attae CBS 131958.</title>
        <authorList>
            <person name="Moreno L.F."/>
            <person name="Stielow B.J."/>
            <person name="de Hoog S."/>
            <person name="Vicente V.A."/>
            <person name="Weiss V.A."/>
            <person name="de Vries M."/>
            <person name="Cruz L.M."/>
            <person name="Souza E.M."/>
        </authorList>
    </citation>
    <scope>NUCLEOTIDE SEQUENCE [LARGE SCALE GENOMIC DNA]</scope>
    <source>
        <strain evidence="2 3">CBS 131958</strain>
    </source>
</reference>